<protein>
    <submittedName>
        <fullName evidence="1">Inner membrane efflux transporter of RND family multidrug efflux pump</fullName>
    </submittedName>
</protein>
<dbReference type="Gene3D" id="3.30.70.1430">
    <property type="entry name" value="Multidrug efflux transporter AcrB pore domain"/>
    <property type="match status" value="1"/>
</dbReference>
<dbReference type="Gene3D" id="1.20.1640.10">
    <property type="entry name" value="Multidrug efflux transporter AcrB transmembrane domain"/>
    <property type="match status" value="1"/>
</dbReference>
<dbReference type="PANTHER" id="PTHR32063">
    <property type="match status" value="1"/>
</dbReference>
<reference evidence="1 2" key="1">
    <citation type="submission" date="2018-08" db="EMBL/GenBank/DDBJ databases">
        <title>Recombination of ecologically and evolutionarily significant loci maintains genetic cohesion in the Pseudomonas syringae species complex.</title>
        <authorList>
            <person name="Dillon M."/>
            <person name="Thakur S."/>
            <person name="Almeida R.N.D."/>
            <person name="Weir B.S."/>
            <person name="Guttman D.S."/>
        </authorList>
    </citation>
    <scope>NUCLEOTIDE SEQUENCE [LARGE SCALE GENOMIC DNA]</scope>
    <source>
        <strain evidence="1 2">ICMP 3263</strain>
    </source>
</reference>
<dbReference type="Proteomes" id="UP000279173">
    <property type="component" value="Unassembled WGS sequence"/>
</dbReference>
<name>A0A3M6CXH5_9PSED</name>
<sequence>MARFFIDRPIFAWVIAICIMFAGALSISQLSLEQYPNIAPPTVKISATYTGASAKTVEDSVTQVIEQ</sequence>
<dbReference type="GO" id="GO:0042910">
    <property type="term" value="F:xenobiotic transmembrane transporter activity"/>
    <property type="evidence" value="ECO:0007669"/>
    <property type="project" value="TreeGrafter"/>
</dbReference>
<gene>
    <name evidence="1" type="ORF">ALP10_00110</name>
</gene>
<dbReference type="AlphaFoldDB" id="A0A3M6CXH5"/>
<accession>A0A3M6CXH5</accession>
<dbReference type="PANTHER" id="PTHR32063:SF13">
    <property type="entry name" value="MULTIDRUG EFFLUX PUMP SUBUNIT ACRB-RELATED"/>
    <property type="match status" value="1"/>
</dbReference>
<comment type="caution">
    <text evidence="1">The sequence shown here is derived from an EMBL/GenBank/DDBJ whole genome shotgun (WGS) entry which is preliminary data.</text>
</comment>
<dbReference type="PRINTS" id="PR00702">
    <property type="entry name" value="ACRIFLAVINRP"/>
</dbReference>
<organism evidence="1 2">
    <name type="scientific">Pseudomonas syringae pv. helianthi</name>
    <dbReference type="NCBI Taxonomy" id="251654"/>
    <lineage>
        <taxon>Bacteria</taxon>
        <taxon>Pseudomonadati</taxon>
        <taxon>Pseudomonadota</taxon>
        <taxon>Gammaproteobacteria</taxon>
        <taxon>Pseudomonadales</taxon>
        <taxon>Pseudomonadaceae</taxon>
        <taxon>Pseudomonas</taxon>
    </lineage>
</organism>
<dbReference type="SUPFAM" id="SSF82693">
    <property type="entry name" value="Multidrug efflux transporter AcrB pore domain, PN1, PN2, PC1 and PC2 subdomains"/>
    <property type="match status" value="1"/>
</dbReference>
<proteinExistence type="predicted"/>
<evidence type="ECO:0000313" key="2">
    <source>
        <dbReference type="Proteomes" id="UP000279173"/>
    </source>
</evidence>
<dbReference type="EMBL" id="RBUT01000084">
    <property type="protein sequence ID" value="RMV48380.1"/>
    <property type="molecule type" value="Genomic_DNA"/>
</dbReference>
<evidence type="ECO:0000313" key="1">
    <source>
        <dbReference type="EMBL" id="RMV48380.1"/>
    </source>
</evidence>
<dbReference type="GO" id="GO:0005886">
    <property type="term" value="C:plasma membrane"/>
    <property type="evidence" value="ECO:0007669"/>
    <property type="project" value="TreeGrafter"/>
</dbReference>
<dbReference type="InterPro" id="IPR001036">
    <property type="entry name" value="Acrflvin-R"/>
</dbReference>
<dbReference type="Pfam" id="PF00873">
    <property type="entry name" value="ACR_tran"/>
    <property type="match status" value="1"/>
</dbReference>